<evidence type="ECO:0000256" key="17">
    <source>
        <dbReference type="ARBA" id="ARBA00023211"/>
    </source>
</evidence>
<dbReference type="SUPFAM" id="SSF56091">
    <property type="entry name" value="DNA ligase/mRNA capping enzyme, catalytic domain"/>
    <property type="match status" value="1"/>
</dbReference>
<keyword evidence="6" id="KW-0540">Nuclease</keyword>
<dbReference type="InterPro" id="IPR014144">
    <property type="entry name" value="LigD_PE_domain"/>
</dbReference>
<dbReference type="InterPro" id="IPR014145">
    <property type="entry name" value="LigD_pol_dom"/>
</dbReference>
<evidence type="ECO:0000256" key="11">
    <source>
        <dbReference type="ARBA" id="ARBA00022839"/>
    </source>
</evidence>
<dbReference type="SUPFAM" id="SSF50249">
    <property type="entry name" value="Nucleic acid-binding proteins"/>
    <property type="match status" value="1"/>
</dbReference>
<organism evidence="22 23">
    <name type="scientific">Cupriavidus basilensis</name>
    <dbReference type="NCBI Taxonomy" id="68895"/>
    <lineage>
        <taxon>Bacteria</taxon>
        <taxon>Pseudomonadati</taxon>
        <taxon>Pseudomonadota</taxon>
        <taxon>Betaproteobacteria</taxon>
        <taxon>Burkholderiales</taxon>
        <taxon>Burkholderiaceae</taxon>
        <taxon>Cupriavidus</taxon>
    </lineage>
</organism>
<dbReference type="CDD" id="cd04862">
    <property type="entry name" value="PaeLigD_Pol_like"/>
    <property type="match status" value="1"/>
</dbReference>
<evidence type="ECO:0000313" key="22">
    <source>
        <dbReference type="EMBL" id="AJG24993.1"/>
    </source>
</evidence>
<evidence type="ECO:0000256" key="7">
    <source>
        <dbReference type="ARBA" id="ARBA00022723"/>
    </source>
</evidence>
<evidence type="ECO:0000256" key="1">
    <source>
        <dbReference type="ARBA" id="ARBA00001936"/>
    </source>
</evidence>
<dbReference type="GO" id="GO:0003910">
    <property type="term" value="F:DNA ligase (ATP) activity"/>
    <property type="evidence" value="ECO:0007669"/>
    <property type="project" value="UniProtKB-EC"/>
</dbReference>
<evidence type="ECO:0000256" key="5">
    <source>
        <dbReference type="ARBA" id="ARBA00022695"/>
    </source>
</evidence>
<keyword evidence="9" id="KW-0227">DNA damage</keyword>
<dbReference type="GO" id="GO:0003677">
    <property type="term" value="F:DNA binding"/>
    <property type="evidence" value="ECO:0007669"/>
    <property type="project" value="UniProtKB-KW"/>
</dbReference>
<dbReference type="OrthoDB" id="9802472at2"/>
<dbReference type="Gene3D" id="3.30.1490.70">
    <property type="match status" value="1"/>
</dbReference>
<dbReference type="NCBIfam" id="TIGR02779">
    <property type="entry name" value="NHEJ_ligase_lig"/>
    <property type="match status" value="1"/>
</dbReference>
<evidence type="ECO:0000256" key="2">
    <source>
        <dbReference type="ARBA" id="ARBA00012727"/>
    </source>
</evidence>
<dbReference type="KEGG" id="cbw:RR42_s3417"/>
<keyword evidence="8" id="KW-0547">Nucleotide-binding</keyword>
<dbReference type="STRING" id="68895.RR42_s3417"/>
<dbReference type="Pfam" id="PF21686">
    <property type="entry name" value="LigD_Prim-Pol"/>
    <property type="match status" value="1"/>
</dbReference>
<dbReference type="GO" id="GO:0046872">
    <property type="term" value="F:metal ion binding"/>
    <property type="evidence" value="ECO:0007669"/>
    <property type="project" value="UniProtKB-KW"/>
</dbReference>
<evidence type="ECO:0000256" key="19">
    <source>
        <dbReference type="ARBA" id="ARBA00029943"/>
    </source>
</evidence>
<evidence type="ECO:0000256" key="9">
    <source>
        <dbReference type="ARBA" id="ARBA00022763"/>
    </source>
</evidence>
<dbReference type="InterPro" id="IPR052171">
    <property type="entry name" value="NHEJ_LigD"/>
</dbReference>
<dbReference type="NCBIfam" id="TIGR02777">
    <property type="entry name" value="LigD_PE_dom"/>
    <property type="match status" value="1"/>
</dbReference>
<comment type="cofactor">
    <cofactor evidence="1">
        <name>Mn(2+)</name>
        <dbReference type="ChEBI" id="CHEBI:29035"/>
    </cofactor>
</comment>
<evidence type="ECO:0000256" key="18">
    <source>
        <dbReference type="ARBA" id="ARBA00023268"/>
    </source>
</evidence>
<dbReference type="GO" id="GO:0006281">
    <property type="term" value="P:DNA repair"/>
    <property type="evidence" value="ECO:0007669"/>
    <property type="project" value="UniProtKB-KW"/>
</dbReference>
<dbReference type="Gene3D" id="2.40.50.140">
    <property type="entry name" value="Nucleic acid-binding proteins"/>
    <property type="match status" value="1"/>
</dbReference>
<dbReference type="Gene3D" id="3.90.920.10">
    <property type="entry name" value="DNA primase, PRIM domain"/>
    <property type="match status" value="1"/>
</dbReference>
<accession>A0A0C4YPL7</accession>
<dbReference type="InterPro" id="IPR012310">
    <property type="entry name" value="DNA_ligase_ATP-dep_cent"/>
</dbReference>
<dbReference type="NCBIfam" id="NF004628">
    <property type="entry name" value="PRK05972.1"/>
    <property type="match status" value="1"/>
</dbReference>
<dbReference type="EC" id="6.5.1.1" evidence="2"/>
<evidence type="ECO:0000313" key="23">
    <source>
        <dbReference type="Proteomes" id="UP000031843"/>
    </source>
</evidence>
<evidence type="ECO:0000256" key="16">
    <source>
        <dbReference type="ARBA" id="ARBA00023204"/>
    </source>
</evidence>
<keyword evidence="13" id="KW-0239">DNA-directed DNA polymerase</keyword>
<dbReference type="EMBL" id="CP010537">
    <property type="protein sequence ID" value="AJG24993.1"/>
    <property type="molecule type" value="Genomic_DNA"/>
</dbReference>
<keyword evidence="23" id="KW-1185">Reference proteome</keyword>
<evidence type="ECO:0000256" key="14">
    <source>
        <dbReference type="ARBA" id="ARBA00023125"/>
    </source>
</evidence>
<dbReference type="Proteomes" id="UP000031843">
    <property type="component" value="Chromosome secondary"/>
</dbReference>
<dbReference type="InterPro" id="IPR012309">
    <property type="entry name" value="DNA_ligase_ATP-dep_C"/>
</dbReference>
<dbReference type="NCBIfam" id="TIGR02776">
    <property type="entry name" value="NHEJ_ligase_prk"/>
    <property type="match status" value="1"/>
</dbReference>
<evidence type="ECO:0000256" key="4">
    <source>
        <dbReference type="ARBA" id="ARBA00022679"/>
    </source>
</evidence>
<dbReference type="CDD" id="cd07971">
    <property type="entry name" value="OBF_DNA_ligase_LigD"/>
    <property type="match status" value="1"/>
</dbReference>
<dbReference type="GO" id="GO:0005524">
    <property type="term" value="F:ATP binding"/>
    <property type="evidence" value="ECO:0007669"/>
    <property type="project" value="UniProtKB-KW"/>
</dbReference>
<dbReference type="GO" id="GO:0004527">
    <property type="term" value="F:exonuclease activity"/>
    <property type="evidence" value="ECO:0007669"/>
    <property type="project" value="UniProtKB-KW"/>
</dbReference>
<evidence type="ECO:0000256" key="8">
    <source>
        <dbReference type="ARBA" id="ARBA00022741"/>
    </source>
</evidence>
<dbReference type="GO" id="GO:0006310">
    <property type="term" value="P:DNA recombination"/>
    <property type="evidence" value="ECO:0007669"/>
    <property type="project" value="UniProtKB-KW"/>
</dbReference>
<dbReference type="CDD" id="cd07906">
    <property type="entry name" value="Adenylation_DNA_ligase_LigD_LigC"/>
    <property type="match status" value="1"/>
</dbReference>
<keyword evidence="12" id="KW-0067">ATP-binding</keyword>
<feature type="domain" description="ATP-dependent DNA ligase family profile" evidence="21">
    <location>
        <begin position="316"/>
        <end position="407"/>
    </location>
</feature>
<dbReference type="Pfam" id="PF13298">
    <property type="entry name" value="LigD_N"/>
    <property type="match status" value="1"/>
</dbReference>
<keyword evidence="15" id="KW-0233">DNA recombination</keyword>
<keyword evidence="7" id="KW-0479">Metal-binding</keyword>
<protein>
    <recommendedName>
        <fullName evidence="2">DNA ligase (ATP)</fullName>
        <ecNumber evidence="2">6.5.1.1</ecNumber>
    </recommendedName>
    <alternativeName>
        <fullName evidence="19">NHEJ DNA polymerase</fullName>
    </alternativeName>
</protein>
<evidence type="ECO:0000256" key="13">
    <source>
        <dbReference type="ARBA" id="ARBA00022932"/>
    </source>
</evidence>
<dbReference type="GO" id="GO:0003887">
    <property type="term" value="F:DNA-directed DNA polymerase activity"/>
    <property type="evidence" value="ECO:0007669"/>
    <property type="project" value="UniProtKB-KW"/>
</dbReference>
<evidence type="ECO:0000256" key="12">
    <source>
        <dbReference type="ARBA" id="ARBA00022840"/>
    </source>
</evidence>
<keyword evidence="14" id="KW-0238">DNA-binding</keyword>
<dbReference type="Gene3D" id="3.30.470.30">
    <property type="entry name" value="DNA ligase/mRNA capping enzyme"/>
    <property type="match status" value="1"/>
</dbReference>
<name>A0A0C4YPL7_9BURK</name>
<dbReference type="InterPro" id="IPR012340">
    <property type="entry name" value="NA-bd_OB-fold"/>
</dbReference>
<dbReference type="Pfam" id="PF04679">
    <property type="entry name" value="DNA_ligase_A_C"/>
    <property type="match status" value="1"/>
</dbReference>
<keyword evidence="4" id="KW-0808">Transferase</keyword>
<gene>
    <name evidence="22" type="ORF">RR42_s3417</name>
</gene>
<proteinExistence type="predicted"/>
<keyword evidence="5" id="KW-0548">Nucleotidyltransferase</keyword>
<reference evidence="22 23" key="1">
    <citation type="journal article" date="2015" name="Genome Announc.">
        <title>Complete Genome Sequence of Cupriavidus basilensis 4G11, Isolated from the Oak Ridge Field Research Center Site.</title>
        <authorList>
            <person name="Ray J."/>
            <person name="Waters R.J."/>
            <person name="Skerker J.M."/>
            <person name="Kuehl J.V."/>
            <person name="Price M.N."/>
            <person name="Huang J."/>
            <person name="Chakraborty R."/>
            <person name="Arkin A.P."/>
            <person name="Deutschbauer A."/>
        </authorList>
    </citation>
    <scope>NUCLEOTIDE SEQUENCE [LARGE SCALE GENOMIC DNA]</scope>
    <source>
        <strain evidence="22">4G11</strain>
    </source>
</reference>
<keyword evidence="10" id="KW-0378">Hydrolase</keyword>
<evidence type="ECO:0000256" key="15">
    <source>
        <dbReference type="ARBA" id="ARBA00023172"/>
    </source>
</evidence>
<sequence>MAADRIRPPLSQYEQKRDFNVTPEPASQIFSHPTPVKGLFVIQKHWAGRLHYDFRLELDGVLLSWAVPKGPSFDPQQKRMAIHVEDHPLDYANFEGSIPPKQYGAGVVLVWDRGTWEPVGDPHVGMNNGKLIFQLHGEKLAGLWEFVRISKPEDKQDSWMLFKKPDEWAQPLAEYDVVKALPDSVIDRPLGLVEQREPKTSFANPPAAVSKIDLSLAVKADLPAKLEPQLATLATSLPKGDDWIVEMKFDGYRMMARIDKGRVRLFTRGGHDWTNKLKSLAAGVEKVGITSAWLDGELVVLKDGLPDFNALQNAIDGARNENIVYFLFDIPYWNGQDLRKVPLTARQALLEHLIGEPTERIRISQHFDAPPAQVFKAASELGLEGLMFKRQDAPYVSTRTQTWLKAKCTLRQEFVICGFLDRSAAPQEVGSLLLGYHVDGKLRYAGNVGTGWDAKTGRDLWTRLTALAAPSAPFDAESVKPGRWSKRSAGSEHWVRPLLVAEVAFAEWTPEGHVRQASFKGLRTDKPTSQIIREVKTTAAVPVPSSVKVTHSERVIDPTTGLTKLDLVRYYESVAEWMLPHLKDRPLSMLRAPNGITEEQFFQKHPESKMPWLKEHDPALWPGHAALLTVGSLDALVSAAQMNVVEFHTWNSVVKRLNKPDRVIFDLDPGEDLKWPYMQEAALLVRTLLTELGLKAWLKTSGGKGLHVVVPLLPRLDYDAVKGFSQAFVQHIARTIPQRFSATSGPANRKGKVFVDYLRNGMGQTTVAAFSARARPGLGVSMPVTWEQLMSLKSGAQWTVATARDYLSFQTADPWRDYWSTRQSLTTALKRLS</sequence>
<dbReference type="InterPro" id="IPR033651">
    <property type="entry name" value="PaeLigD_Pol-like"/>
</dbReference>
<evidence type="ECO:0000256" key="10">
    <source>
        <dbReference type="ARBA" id="ARBA00022801"/>
    </source>
</evidence>
<keyword evidence="3 22" id="KW-0436">Ligase</keyword>
<dbReference type="PROSITE" id="PS50160">
    <property type="entry name" value="DNA_LIGASE_A3"/>
    <property type="match status" value="1"/>
</dbReference>
<dbReference type="PANTHER" id="PTHR42705:SF2">
    <property type="entry name" value="BIFUNCTIONAL NON-HOMOLOGOUS END JOINING PROTEIN LIGD"/>
    <property type="match status" value="1"/>
</dbReference>
<dbReference type="Pfam" id="PF01068">
    <property type="entry name" value="DNA_ligase_A_M"/>
    <property type="match status" value="1"/>
</dbReference>
<evidence type="ECO:0000256" key="20">
    <source>
        <dbReference type="ARBA" id="ARBA00034003"/>
    </source>
</evidence>
<dbReference type="InterPro" id="IPR014143">
    <property type="entry name" value="NHEJ_ligase_prk"/>
</dbReference>
<keyword evidence="11" id="KW-0269">Exonuclease</keyword>
<keyword evidence="16" id="KW-0234">DNA repair</keyword>
<keyword evidence="17" id="KW-0464">Manganese</keyword>
<dbReference type="PANTHER" id="PTHR42705">
    <property type="entry name" value="BIFUNCTIONAL NON-HOMOLOGOUS END JOINING PROTEIN LIGD"/>
    <property type="match status" value="1"/>
</dbReference>
<dbReference type="InterPro" id="IPR014146">
    <property type="entry name" value="LigD_ligase_dom"/>
</dbReference>
<comment type="catalytic activity">
    <reaction evidence="20">
        <text>ATP + (deoxyribonucleotide)n-3'-hydroxyl + 5'-phospho-(deoxyribonucleotide)m = (deoxyribonucleotide)n+m + AMP + diphosphate.</text>
        <dbReference type="EC" id="6.5.1.1"/>
    </reaction>
</comment>
<dbReference type="RefSeq" id="WP_043357378.1">
    <property type="nucleotide sequence ID" value="NZ_CP010537.1"/>
</dbReference>
<evidence type="ECO:0000259" key="21">
    <source>
        <dbReference type="PROSITE" id="PS50160"/>
    </source>
</evidence>
<keyword evidence="18" id="KW-0511">Multifunctional enzyme</keyword>
<dbReference type="AlphaFoldDB" id="A0A0C4YPL7"/>
<evidence type="ECO:0000256" key="6">
    <source>
        <dbReference type="ARBA" id="ARBA00022722"/>
    </source>
</evidence>
<dbReference type="NCBIfam" id="TIGR02778">
    <property type="entry name" value="ligD_pol"/>
    <property type="match status" value="1"/>
</dbReference>
<evidence type="ECO:0000256" key="3">
    <source>
        <dbReference type="ARBA" id="ARBA00022598"/>
    </source>
</evidence>